<dbReference type="EMBL" id="LR593886">
    <property type="protein sequence ID" value="VTR92930.1"/>
    <property type="molecule type" value="Genomic_DNA"/>
</dbReference>
<evidence type="ECO:0000313" key="3">
    <source>
        <dbReference type="Proteomes" id="UP000464178"/>
    </source>
</evidence>
<organism evidence="2 3">
    <name type="scientific">Gemmata massiliana</name>
    <dbReference type="NCBI Taxonomy" id="1210884"/>
    <lineage>
        <taxon>Bacteria</taxon>
        <taxon>Pseudomonadati</taxon>
        <taxon>Planctomycetota</taxon>
        <taxon>Planctomycetia</taxon>
        <taxon>Gemmatales</taxon>
        <taxon>Gemmataceae</taxon>
        <taxon>Gemmata</taxon>
    </lineage>
</organism>
<dbReference type="RefSeq" id="WP_162667726.1">
    <property type="nucleotide sequence ID" value="NZ_LR593886.1"/>
</dbReference>
<dbReference type="SUPFAM" id="SSF69279">
    <property type="entry name" value="Phage tail proteins"/>
    <property type="match status" value="1"/>
</dbReference>
<accession>A0A6P2D0E6</accession>
<dbReference type="InterPro" id="IPR023399">
    <property type="entry name" value="Baseplate-like_2-layer_sand"/>
</dbReference>
<dbReference type="InterPro" id="IPR000253">
    <property type="entry name" value="FHA_dom"/>
</dbReference>
<dbReference type="Proteomes" id="UP000464178">
    <property type="component" value="Chromosome"/>
</dbReference>
<feature type="domain" description="FHA" evidence="1">
    <location>
        <begin position="75"/>
        <end position="135"/>
    </location>
</feature>
<dbReference type="Gene3D" id="2.30.300.10">
    <property type="entry name" value="Baseplate protein-like domain - beta roll fold"/>
    <property type="match status" value="1"/>
</dbReference>
<gene>
    <name evidence="2" type="ORF">SOIL9_47840</name>
</gene>
<dbReference type="Gene3D" id="3.30.1920.10">
    <property type="entry name" value="Baseplate protein-like domains - 2 layer sandwich fold"/>
    <property type="match status" value="1"/>
</dbReference>
<protein>
    <recommendedName>
        <fullName evidence="1">FHA domain-containing protein</fullName>
    </recommendedName>
</protein>
<evidence type="ECO:0000313" key="2">
    <source>
        <dbReference type="EMBL" id="VTR92930.1"/>
    </source>
</evidence>
<sequence>MLYPRYRWTVGTTQLDSGSDPVPGAGLSFSLAADLFVAVDSVVASFGAAKSNPASLGDVVRLELGYKDSGPFELVFTGRVTSIDASLTTTTVTAHGATDLLARLHLSLNYDSRTAGAIVSDLAGQAGVPVATAKDGIDLPTFAVRRHRSAYEHVRALADLCGFDLYADPTGALVFAPFQGGRATHVMQYGAQILAFELEERRPRAGRVEVWGESPGQADNQLAWAWLSRDFRPLLGKAGDDDPLRLLERPVVRTGAAAQAAADAALARLKRQTRQGQVRTLGRPEVRLGDAIELRGLPQSDANGKYQVRAVRHNLDKRRGFTTTVRFQGG</sequence>
<dbReference type="KEGG" id="gms:SOIL9_47840"/>
<dbReference type="AlphaFoldDB" id="A0A6P2D0E6"/>
<reference evidence="2 3" key="1">
    <citation type="submission" date="2019-05" db="EMBL/GenBank/DDBJ databases">
        <authorList>
            <consortium name="Science for Life Laboratories"/>
        </authorList>
    </citation>
    <scope>NUCLEOTIDE SEQUENCE [LARGE SCALE GENOMIC DNA]</scope>
    <source>
        <strain evidence="2">Soil9</strain>
    </source>
</reference>
<dbReference type="Gene3D" id="3.55.50.10">
    <property type="entry name" value="Baseplate protein-like domains"/>
    <property type="match status" value="1"/>
</dbReference>
<keyword evidence="3" id="KW-1185">Reference proteome</keyword>
<name>A0A6P2D0E6_9BACT</name>
<dbReference type="PROSITE" id="PS50006">
    <property type="entry name" value="FHA_DOMAIN"/>
    <property type="match status" value="1"/>
</dbReference>
<evidence type="ECO:0000259" key="1">
    <source>
        <dbReference type="PROSITE" id="PS50006"/>
    </source>
</evidence>
<proteinExistence type="predicted"/>